<evidence type="ECO:0000256" key="1">
    <source>
        <dbReference type="ARBA" id="ARBA00022491"/>
    </source>
</evidence>
<dbReference type="Pfam" id="PF00440">
    <property type="entry name" value="TetR_N"/>
    <property type="match status" value="1"/>
</dbReference>
<dbReference type="PRINTS" id="PR00400">
    <property type="entry name" value="TETREPRESSOR"/>
</dbReference>
<dbReference type="PANTHER" id="PTHR30055:SF151">
    <property type="entry name" value="TRANSCRIPTIONAL REGULATORY PROTEIN"/>
    <property type="match status" value="1"/>
</dbReference>
<name>A0ABN2TSI9_9ACTN</name>
<evidence type="ECO:0000259" key="6">
    <source>
        <dbReference type="PROSITE" id="PS50977"/>
    </source>
</evidence>
<sequence length="228" mass="24622">MASARKGARPRTPAITREALITAGLAVLTREGFDALSMRKVAAELGVQAASLYWHVQDKEELLDLLADSLLWDARKLKTDGDWAENLRAMAHAYRCHMNTHRDSARVLAGRIVPGPNLLYVLDTALGWLRTAGFSNADAAYATRMLATYVQGFVLQEQLPRSSLGPHGATPEAIGEAVTEAFRSAPVDQYPNVVALADFVGSGSADDQFAYGVDRLIEGLRTRLVGGG</sequence>
<dbReference type="InterPro" id="IPR050109">
    <property type="entry name" value="HTH-type_TetR-like_transc_reg"/>
</dbReference>
<dbReference type="Proteomes" id="UP001500751">
    <property type="component" value="Unassembled WGS sequence"/>
</dbReference>
<keyword evidence="8" id="KW-1185">Reference proteome</keyword>
<dbReference type="Gene3D" id="1.10.357.10">
    <property type="entry name" value="Tetracycline Repressor, domain 2"/>
    <property type="match status" value="1"/>
</dbReference>
<dbReference type="PROSITE" id="PS50977">
    <property type="entry name" value="HTH_TETR_2"/>
    <property type="match status" value="1"/>
</dbReference>
<dbReference type="SUPFAM" id="SSF46689">
    <property type="entry name" value="Homeodomain-like"/>
    <property type="match status" value="1"/>
</dbReference>
<dbReference type="InterPro" id="IPR009057">
    <property type="entry name" value="Homeodomain-like_sf"/>
</dbReference>
<keyword evidence="4" id="KW-0804">Transcription</keyword>
<dbReference type="InterPro" id="IPR036271">
    <property type="entry name" value="Tet_transcr_reg_TetR-rel_C_sf"/>
</dbReference>
<feature type="domain" description="HTH tetR-type" evidence="6">
    <location>
        <begin position="14"/>
        <end position="74"/>
    </location>
</feature>
<evidence type="ECO:0000313" key="8">
    <source>
        <dbReference type="Proteomes" id="UP001500751"/>
    </source>
</evidence>
<evidence type="ECO:0000313" key="7">
    <source>
        <dbReference type="EMBL" id="GAA2018409.1"/>
    </source>
</evidence>
<feature type="DNA-binding region" description="H-T-H motif" evidence="5">
    <location>
        <begin position="37"/>
        <end position="56"/>
    </location>
</feature>
<dbReference type="SUPFAM" id="SSF48498">
    <property type="entry name" value="Tetracyclin repressor-like, C-terminal domain"/>
    <property type="match status" value="1"/>
</dbReference>
<dbReference type="InterPro" id="IPR001647">
    <property type="entry name" value="HTH_TetR"/>
</dbReference>
<protein>
    <submittedName>
        <fullName evidence="7">TetR/AcrR family transcriptional regulator</fullName>
    </submittedName>
</protein>
<gene>
    <name evidence="7" type="ORF">GCM10009839_13240</name>
</gene>
<evidence type="ECO:0000256" key="2">
    <source>
        <dbReference type="ARBA" id="ARBA00023015"/>
    </source>
</evidence>
<dbReference type="InterPro" id="IPR023772">
    <property type="entry name" value="DNA-bd_HTH_TetR-type_CS"/>
</dbReference>
<dbReference type="PANTHER" id="PTHR30055">
    <property type="entry name" value="HTH-TYPE TRANSCRIPTIONAL REGULATOR RUTR"/>
    <property type="match status" value="1"/>
</dbReference>
<dbReference type="Pfam" id="PF02909">
    <property type="entry name" value="TetR_C_1"/>
    <property type="match status" value="1"/>
</dbReference>
<dbReference type="InterPro" id="IPR003012">
    <property type="entry name" value="Tet_transcr_reg_TetR"/>
</dbReference>
<dbReference type="Gene3D" id="1.10.10.60">
    <property type="entry name" value="Homeodomain-like"/>
    <property type="match status" value="1"/>
</dbReference>
<evidence type="ECO:0000256" key="5">
    <source>
        <dbReference type="PROSITE-ProRule" id="PRU00335"/>
    </source>
</evidence>
<organism evidence="7 8">
    <name type="scientific">Catenulispora yoronensis</name>
    <dbReference type="NCBI Taxonomy" id="450799"/>
    <lineage>
        <taxon>Bacteria</taxon>
        <taxon>Bacillati</taxon>
        <taxon>Actinomycetota</taxon>
        <taxon>Actinomycetes</taxon>
        <taxon>Catenulisporales</taxon>
        <taxon>Catenulisporaceae</taxon>
        <taxon>Catenulispora</taxon>
    </lineage>
</organism>
<dbReference type="PRINTS" id="PR00455">
    <property type="entry name" value="HTHTETR"/>
</dbReference>
<evidence type="ECO:0000256" key="3">
    <source>
        <dbReference type="ARBA" id="ARBA00023125"/>
    </source>
</evidence>
<proteinExistence type="predicted"/>
<dbReference type="InterPro" id="IPR004111">
    <property type="entry name" value="Repressor_TetR_C"/>
</dbReference>
<evidence type="ECO:0000256" key="4">
    <source>
        <dbReference type="ARBA" id="ARBA00023163"/>
    </source>
</evidence>
<keyword evidence="1" id="KW-0678">Repressor</keyword>
<accession>A0ABN2TSI9</accession>
<dbReference type="PROSITE" id="PS01081">
    <property type="entry name" value="HTH_TETR_1"/>
    <property type="match status" value="1"/>
</dbReference>
<reference evidence="7 8" key="1">
    <citation type="journal article" date="2019" name="Int. J. Syst. Evol. Microbiol.">
        <title>The Global Catalogue of Microorganisms (GCM) 10K type strain sequencing project: providing services to taxonomists for standard genome sequencing and annotation.</title>
        <authorList>
            <consortium name="The Broad Institute Genomics Platform"/>
            <consortium name="The Broad Institute Genome Sequencing Center for Infectious Disease"/>
            <person name="Wu L."/>
            <person name="Ma J."/>
        </authorList>
    </citation>
    <scope>NUCLEOTIDE SEQUENCE [LARGE SCALE GENOMIC DNA]</scope>
    <source>
        <strain evidence="7 8">JCM 16014</strain>
    </source>
</reference>
<dbReference type="RefSeq" id="WP_344664597.1">
    <property type="nucleotide sequence ID" value="NZ_BAAAQN010000005.1"/>
</dbReference>
<keyword evidence="3 5" id="KW-0238">DNA-binding</keyword>
<dbReference type="EMBL" id="BAAAQN010000005">
    <property type="protein sequence ID" value="GAA2018409.1"/>
    <property type="molecule type" value="Genomic_DNA"/>
</dbReference>
<comment type="caution">
    <text evidence="7">The sequence shown here is derived from an EMBL/GenBank/DDBJ whole genome shotgun (WGS) entry which is preliminary data.</text>
</comment>
<keyword evidence="2" id="KW-0805">Transcription regulation</keyword>